<dbReference type="Proteomes" id="UP001057402">
    <property type="component" value="Chromosome 3"/>
</dbReference>
<proteinExistence type="predicted"/>
<protein>
    <submittedName>
        <fullName evidence="1">Uncharacterized protein</fullName>
    </submittedName>
</protein>
<keyword evidence="2" id="KW-1185">Reference proteome</keyword>
<evidence type="ECO:0000313" key="2">
    <source>
        <dbReference type="Proteomes" id="UP001057402"/>
    </source>
</evidence>
<evidence type="ECO:0000313" key="1">
    <source>
        <dbReference type="EMBL" id="KAI4379624.1"/>
    </source>
</evidence>
<accession>A0ACB9RPV9</accession>
<dbReference type="EMBL" id="CM042882">
    <property type="protein sequence ID" value="KAI4379624.1"/>
    <property type="molecule type" value="Genomic_DNA"/>
</dbReference>
<gene>
    <name evidence="1" type="ORF">MLD38_005900</name>
</gene>
<comment type="caution">
    <text evidence="1">The sequence shown here is derived from an EMBL/GenBank/DDBJ whole genome shotgun (WGS) entry which is preliminary data.</text>
</comment>
<name>A0ACB9RPV9_9MYRT</name>
<organism evidence="1 2">
    <name type="scientific">Melastoma candidum</name>
    <dbReference type="NCBI Taxonomy" id="119954"/>
    <lineage>
        <taxon>Eukaryota</taxon>
        <taxon>Viridiplantae</taxon>
        <taxon>Streptophyta</taxon>
        <taxon>Embryophyta</taxon>
        <taxon>Tracheophyta</taxon>
        <taxon>Spermatophyta</taxon>
        <taxon>Magnoliopsida</taxon>
        <taxon>eudicotyledons</taxon>
        <taxon>Gunneridae</taxon>
        <taxon>Pentapetalae</taxon>
        <taxon>rosids</taxon>
        <taxon>malvids</taxon>
        <taxon>Myrtales</taxon>
        <taxon>Melastomataceae</taxon>
        <taxon>Melastomatoideae</taxon>
        <taxon>Melastomateae</taxon>
        <taxon>Melastoma</taxon>
    </lineage>
</organism>
<reference evidence="2" key="1">
    <citation type="journal article" date="2023" name="Front. Plant Sci.">
        <title>Chromosomal-level genome assembly of Melastoma candidum provides insights into trichome evolution.</title>
        <authorList>
            <person name="Zhong Y."/>
            <person name="Wu W."/>
            <person name="Sun C."/>
            <person name="Zou P."/>
            <person name="Liu Y."/>
            <person name="Dai S."/>
            <person name="Zhou R."/>
        </authorList>
    </citation>
    <scope>NUCLEOTIDE SEQUENCE [LARGE SCALE GENOMIC DNA]</scope>
</reference>
<sequence>MMRKWVLAVLVGLRWSILIVRGKVSPFRSKIWVGEICSLEVERVKKQGVRDCFMCGSSNHLIKQCPVARAPGGRACYICGSFDHLMRDCQEASVQRHMPGIGEIFPFWNDFPLNYARTSQYQIRGSMVSAFNPPMFPRATFLAPSNMPITYGGLPAYRGFMRYGWTPYVAGMAANQYHTSQGLNDFEERDMVSDDNMRRTDCQNTSNKSFSSEQLENHHHGRGGIHFTVGSGNKSRHGSNHPSHGERRSSGHYELSFSDREDSPCNSGYHDKEGSHHSRFSKKHEMKMGRSCDDDLSGSHGQSDKRDLKRNRTERVPAQHSEKHPRSLDRGFQRHGVEVEVDAKCSPNSRDSKHRQASRREERNRHDGLARERWRMTSRSYQKISRGAVTITKAERNSERSRMPKSIFSNAASN</sequence>